<evidence type="ECO:0000256" key="2">
    <source>
        <dbReference type="ARBA" id="ARBA00004448"/>
    </source>
</evidence>
<evidence type="ECO:0000259" key="19">
    <source>
        <dbReference type="Pfam" id="PF00361"/>
    </source>
</evidence>
<evidence type="ECO:0000256" key="10">
    <source>
        <dbReference type="ARBA" id="ARBA00022967"/>
    </source>
</evidence>
<comment type="function">
    <text evidence="1">Core subunit of the mitochondrial membrane respiratory chain NADH dehydrogenase (Complex I) that is believed to belong to the minimal assembly required for catalysis. Complex I functions in the transfer of electrons from NADH to the respiratory chain. The immediate electron acceptor for the enzyme is believed to be ubiquinone.</text>
</comment>
<evidence type="ECO:0000256" key="15">
    <source>
        <dbReference type="ARBA" id="ARBA00023128"/>
    </source>
</evidence>
<keyword evidence="14 18" id="KW-0830">Ubiquinone</keyword>
<sequence>MFYFYKSLFLSSLILGTLISISSYSWMGMWLGLEINLLSIIPLMSSTENQLASEAALKYFITQALASTMILFSIIMLSFNIMYNIDMNFYFNIIMNTALFTKMGAAPFHFWFPEIIEGLNWNNTFIMLTWQKIAPMILIMYSNMTIFYTSTVIIMSSLISGIMGMNQTSLRKILTYSSINHIAWMLSASLLSEMIWFYYFLIYSLINLNIIIIFKKFNLFYIKQLFIVLNNKLLIKFFFLMNFLSLGGLPPFMGFFPKWLTIQMLTQFNYYSLTFMMIISTLITLYFYMRITMSILILSTNELSFNQFIPTMNMKLNGIYLLNFIVLFSFILCTILFNFM</sequence>
<dbReference type="EMBL" id="KU739492">
    <property type="protein sequence ID" value="AND96642.1"/>
    <property type="molecule type" value="Genomic_DNA"/>
</dbReference>
<accession>A0A1X9HF52</accession>
<dbReference type="GO" id="GO:0005743">
    <property type="term" value="C:mitochondrial inner membrane"/>
    <property type="evidence" value="ECO:0007669"/>
    <property type="project" value="UniProtKB-SubCell"/>
</dbReference>
<comment type="function">
    <text evidence="18">Core subunit of the mitochondrial membrane respiratory chain NADH dehydrogenase (Complex I) which catalyzes electron transfer from NADH through the respiratory chain, using ubiquinone as an electron acceptor. Essential for the catalytic activity and assembly of complex I.</text>
</comment>
<dbReference type="GO" id="GO:0006120">
    <property type="term" value="P:mitochondrial electron transport, NADH to ubiquinone"/>
    <property type="evidence" value="ECO:0007669"/>
    <property type="project" value="InterPro"/>
</dbReference>
<feature type="domain" description="NADH:quinone oxidoreductase/Mrp antiporter transmembrane" evidence="19">
    <location>
        <begin position="23"/>
        <end position="284"/>
    </location>
</feature>
<evidence type="ECO:0000256" key="3">
    <source>
        <dbReference type="ARBA" id="ARBA00007012"/>
    </source>
</evidence>
<dbReference type="PANTHER" id="PTHR46552">
    <property type="entry name" value="NADH-UBIQUINONE OXIDOREDUCTASE CHAIN 2"/>
    <property type="match status" value="1"/>
</dbReference>
<evidence type="ECO:0000313" key="20">
    <source>
        <dbReference type="EMBL" id="AND96642.1"/>
    </source>
</evidence>
<comment type="subcellular location">
    <subcellularLocation>
        <location evidence="2 18">Mitochondrion inner membrane</location>
        <topology evidence="2 18">Multi-pass membrane protein</topology>
    </subcellularLocation>
</comment>
<evidence type="ECO:0000256" key="5">
    <source>
        <dbReference type="ARBA" id="ARBA00021008"/>
    </source>
</evidence>
<keyword evidence="6" id="KW-0813">Transport</keyword>
<geneLocation type="mitochondrion" evidence="20"/>
<keyword evidence="13 18" id="KW-0520">NAD</keyword>
<keyword evidence="10 18" id="KW-1278">Translocase</keyword>
<evidence type="ECO:0000256" key="13">
    <source>
        <dbReference type="ARBA" id="ARBA00023027"/>
    </source>
</evidence>
<name>A0A1X9HF52_9SCAR</name>
<proteinExistence type="inferred from homology"/>
<dbReference type="Pfam" id="PF00361">
    <property type="entry name" value="Proton_antipo_M"/>
    <property type="match status" value="1"/>
</dbReference>
<evidence type="ECO:0000256" key="9">
    <source>
        <dbReference type="ARBA" id="ARBA00022792"/>
    </source>
</evidence>
<dbReference type="InterPro" id="IPR003917">
    <property type="entry name" value="NADH_UbQ_OxRdtase_chain2"/>
</dbReference>
<evidence type="ECO:0000256" key="14">
    <source>
        <dbReference type="ARBA" id="ARBA00023075"/>
    </source>
</evidence>
<evidence type="ECO:0000256" key="12">
    <source>
        <dbReference type="ARBA" id="ARBA00022989"/>
    </source>
</evidence>
<feature type="transmembrane region" description="Helical" evidence="18">
    <location>
        <begin position="7"/>
        <end position="27"/>
    </location>
</feature>
<gene>
    <name evidence="20" type="primary">nad2</name>
</gene>
<dbReference type="InterPro" id="IPR001750">
    <property type="entry name" value="ND/Mrp_TM"/>
</dbReference>
<evidence type="ECO:0000256" key="6">
    <source>
        <dbReference type="ARBA" id="ARBA00022448"/>
    </source>
</evidence>
<feature type="transmembrane region" description="Helical" evidence="18">
    <location>
        <begin position="196"/>
        <end position="214"/>
    </location>
</feature>
<organism evidence="20">
    <name type="scientific">Eurysternus inflexus</name>
    <dbReference type="NCBI Taxonomy" id="206868"/>
    <lineage>
        <taxon>Eukaryota</taxon>
        <taxon>Metazoa</taxon>
        <taxon>Ecdysozoa</taxon>
        <taxon>Arthropoda</taxon>
        <taxon>Hexapoda</taxon>
        <taxon>Insecta</taxon>
        <taxon>Pterygota</taxon>
        <taxon>Neoptera</taxon>
        <taxon>Endopterygota</taxon>
        <taxon>Coleoptera</taxon>
        <taxon>Polyphaga</taxon>
        <taxon>Scarabaeiformia</taxon>
        <taxon>Scarabaeidae</taxon>
        <taxon>Scarabaeinae</taxon>
        <taxon>Eurysternini</taxon>
        <taxon>Eurysternus</taxon>
    </lineage>
</organism>
<keyword evidence="7 18" id="KW-0679">Respiratory chain</keyword>
<keyword evidence="15 18" id="KW-0496">Mitochondrion</keyword>
<dbReference type="PANTHER" id="PTHR46552:SF1">
    <property type="entry name" value="NADH-UBIQUINONE OXIDOREDUCTASE CHAIN 2"/>
    <property type="match status" value="1"/>
</dbReference>
<evidence type="ECO:0000256" key="11">
    <source>
        <dbReference type="ARBA" id="ARBA00022982"/>
    </source>
</evidence>
<feature type="transmembrane region" description="Helical" evidence="18">
    <location>
        <begin position="268"/>
        <end position="289"/>
    </location>
</feature>
<protein>
    <recommendedName>
        <fullName evidence="5 18">NADH-ubiquinone oxidoreductase chain 2</fullName>
        <ecNumber evidence="4 18">7.1.1.2</ecNumber>
    </recommendedName>
</protein>
<comment type="catalytic activity">
    <reaction evidence="17 18">
        <text>a ubiquinone + NADH + 5 H(+)(in) = a ubiquinol + NAD(+) + 4 H(+)(out)</text>
        <dbReference type="Rhea" id="RHEA:29091"/>
        <dbReference type="Rhea" id="RHEA-COMP:9565"/>
        <dbReference type="Rhea" id="RHEA-COMP:9566"/>
        <dbReference type="ChEBI" id="CHEBI:15378"/>
        <dbReference type="ChEBI" id="CHEBI:16389"/>
        <dbReference type="ChEBI" id="CHEBI:17976"/>
        <dbReference type="ChEBI" id="CHEBI:57540"/>
        <dbReference type="ChEBI" id="CHEBI:57945"/>
        <dbReference type="EC" id="7.1.1.2"/>
    </reaction>
</comment>
<keyword evidence="9 18" id="KW-0999">Mitochondrion inner membrane</keyword>
<feature type="transmembrane region" description="Helical" evidence="18">
    <location>
        <begin position="133"/>
        <end position="161"/>
    </location>
</feature>
<evidence type="ECO:0000256" key="1">
    <source>
        <dbReference type="ARBA" id="ARBA00003257"/>
    </source>
</evidence>
<evidence type="ECO:0000256" key="17">
    <source>
        <dbReference type="ARBA" id="ARBA00049551"/>
    </source>
</evidence>
<comment type="similarity">
    <text evidence="3 18">Belongs to the complex I subunit 2 family.</text>
</comment>
<evidence type="ECO:0000256" key="8">
    <source>
        <dbReference type="ARBA" id="ARBA00022692"/>
    </source>
</evidence>
<dbReference type="GO" id="GO:0008137">
    <property type="term" value="F:NADH dehydrogenase (ubiquinone) activity"/>
    <property type="evidence" value="ECO:0007669"/>
    <property type="project" value="UniProtKB-EC"/>
</dbReference>
<evidence type="ECO:0000256" key="4">
    <source>
        <dbReference type="ARBA" id="ARBA00012944"/>
    </source>
</evidence>
<dbReference type="EC" id="7.1.1.2" evidence="4 18"/>
<keyword evidence="12 18" id="KW-1133">Transmembrane helix</keyword>
<evidence type="ECO:0000256" key="16">
    <source>
        <dbReference type="ARBA" id="ARBA00023136"/>
    </source>
</evidence>
<dbReference type="PRINTS" id="PR01436">
    <property type="entry name" value="NADHDHGNASE2"/>
</dbReference>
<keyword evidence="8 18" id="KW-0812">Transmembrane</keyword>
<keyword evidence="16 18" id="KW-0472">Membrane</keyword>
<reference evidence="20" key="1">
    <citation type="submission" date="2016-02" db="EMBL/GenBank/DDBJ databases">
        <title>Phylogeny of the Onthophagini (Coleoptera:Scarabaeidae).</title>
        <authorList>
            <person name="Thijmen B."/>
            <person name="Alfried V.P."/>
        </authorList>
    </citation>
    <scope>NUCLEOTIDE SEQUENCE</scope>
</reference>
<dbReference type="AlphaFoldDB" id="A0A1X9HF52"/>
<evidence type="ECO:0000256" key="7">
    <source>
        <dbReference type="ARBA" id="ARBA00022660"/>
    </source>
</evidence>
<feature type="transmembrane region" description="Helical" evidence="18">
    <location>
        <begin position="319"/>
        <end position="339"/>
    </location>
</feature>
<evidence type="ECO:0000256" key="18">
    <source>
        <dbReference type="RuleBase" id="RU003403"/>
    </source>
</evidence>
<dbReference type="InterPro" id="IPR050175">
    <property type="entry name" value="Complex_I_Subunit_2"/>
</dbReference>
<feature type="transmembrane region" description="Helical" evidence="18">
    <location>
        <begin position="56"/>
        <end position="77"/>
    </location>
</feature>
<feature type="transmembrane region" description="Helical" evidence="18">
    <location>
        <begin position="234"/>
        <end position="256"/>
    </location>
</feature>
<keyword evidence="11 18" id="KW-0249">Electron transport</keyword>